<reference evidence="4 5" key="2">
    <citation type="submission" date="2025-04" db="UniProtKB">
        <authorList>
            <consortium name="RefSeq"/>
        </authorList>
    </citation>
    <scope>IDENTIFICATION</scope>
</reference>
<dbReference type="EMBL" id="KQ459594">
    <property type="protein sequence ID" value="KPI96042.1"/>
    <property type="molecule type" value="Genomic_DNA"/>
</dbReference>
<evidence type="ECO:0000313" key="3">
    <source>
        <dbReference type="Proteomes" id="UP000053268"/>
    </source>
</evidence>
<evidence type="ECO:0000313" key="2">
    <source>
        <dbReference type="EMBL" id="KPI96042.1"/>
    </source>
</evidence>
<dbReference type="SUPFAM" id="SSF48452">
    <property type="entry name" value="TPR-like"/>
    <property type="match status" value="1"/>
</dbReference>
<evidence type="ECO:0000313" key="4">
    <source>
        <dbReference type="RefSeq" id="XP_013179393.1"/>
    </source>
</evidence>
<dbReference type="Proteomes" id="UP000694872">
    <property type="component" value="Unplaced"/>
</dbReference>
<dbReference type="GeneID" id="106126332"/>
<gene>
    <name evidence="4 5 6" type="primary">LOC106126332</name>
    <name evidence="2" type="ORF">RR46_06776</name>
</gene>
<dbReference type="AlphaFoldDB" id="A0A194PRV5"/>
<sequence>MQFMEEFIEFVGVVSSNLRSHVLHLCNEAFPLLSEMAAEFERIFVGPKLRLRSSLAAAVYRRAGHIDVTIRNLPKTCYWQILWANTSILSFSDITSEYSTTKKELLNFWHMHTLPTSGLRITHKDLFSLWNLAVTILDDRRCQAKLIDILVVTDVQIKAFGEAWPRYMEPDRVAFNYYVIGCCYAAMELNESAIEYLLKVTRMKPQIKGDPFLVPFAMIEAAMCYHCLGNADMGNELMNIAQAEYGSSSRECKKLLRVYRRVLRFPPGSVYRNENNTHSDLEDNIPELGLDFTDNSED</sequence>
<feature type="region of interest" description="Disordered" evidence="1">
    <location>
        <begin position="275"/>
        <end position="298"/>
    </location>
</feature>
<dbReference type="RefSeq" id="XP_013179395.1">
    <property type="nucleotide sequence ID" value="XM_013323941.1"/>
</dbReference>
<accession>A0A194PRV5</accession>
<reference evidence="2 3" key="1">
    <citation type="journal article" date="2015" name="Nat. Commun.">
        <title>Outbred genome sequencing and CRISPR/Cas9 gene editing in butterflies.</title>
        <authorList>
            <person name="Li X."/>
            <person name="Fan D."/>
            <person name="Zhang W."/>
            <person name="Liu G."/>
            <person name="Zhang L."/>
            <person name="Zhao L."/>
            <person name="Fang X."/>
            <person name="Chen L."/>
            <person name="Dong Y."/>
            <person name="Chen Y."/>
            <person name="Ding Y."/>
            <person name="Zhao R."/>
            <person name="Feng M."/>
            <person name="Zhu Y."/>
            <person name="Feng Y."/>
            <person name="Jiang X."/>
            <person name="Zhu D."/>
            <person name="Xiang H."/>
            <person name="Feng X."/>
            <person name="Li S."/>
            <person name="Wang J."/>
            <person name="Zhang G."/>
            <person name="Kronforst M.R."/>
            <person name="Wang W."/>
        </authorList>
    </citation>
    <scope>NUCLEOTIDE SEQUENCE [LARGE SCALE GENOMIC DNA]</scope>
    <source>
        <strain evidence="2">Ya'a_city_454_Px</strain>
        <tissue evidence="2">Whole body</tissue>
    </source>
</reference>
<organism evidence="2 3">
    <name type="scientific">Papilio xuthus</name>
    <name type="common">Asian swallowtail butterfly</name>
    <dbReference type="NCBI Taxonomy" id="66420"/>
    <lineage>
        <taxon>Eukaryota</taxon>
        <taxon>Metazoa</taxon>
        <taxon>Ecdysozoa</taxon>
        <taxon>Arthropoda</taxon>
        <taxon>Hexapoda</taxon>
        <taxon>Insecta</taxon>
        <taxon>Pterygota</taxon>
        <taxon>Neoptera</taxon>
        <taxon>Endopterygota</taxon>
        <taxon>Lepidoptera</taxon>
        <taxon>Glossata</taxon>
        <taxon>Ditrysia</taxon>
        <taxon>Papilionoidea</taxon>
        <taxon>Papilionidae</taxon>
        <taxon>Papilioninae</taxon>
        <taxon>Papilio</taxon>
    </lineage>
</organism>
<evidence type="ECO:0000313" key="6">
    <source>
        <dbReference type="RefSeq" id="XP_013179396.1"/>
    </source>
</evidence>
<dbReference type="RefSeq" id="XP_013179393.1">
    <property type="nucleotide sequence ID" value="XM_013323939.1"/>
</dbReference>
<dbReference type="OrthoDB" id="43460at2759"/>
<evidence type="ECO:0000313" key="5">
    <source>
        <dbReference type="RefSeq" id="XP_013179395.1"/>
    </source>
</evidence>
<dbReference type="RefSeq" id="XP_013179396.1">
    <property type="nucleotide sequence ID" value="XM_013323942.1"/>
</dbReference>
<keyword evidence="3" id="KW-1185">Reference proteome</keyword>
<name>A0A194PRV5_PAPXU</name>
<dbReference type="KEGG" id="pxu:106126332"/>
<protein>
    <submittedName>
        <fullName evidence="4 5">Uncharacterized protein LOC106126332</fullName>
    </submittedName>
</protein>
<dbReference type="Proteomes" id="UP000053268">
    <property type="component" value="Unassembled WGS sequence"/>
</dbReference>
<evidence type="ECO:0000256" key="1">
    <source>
        <dbReference type="SAM" id="MobiDB-lite"/>
    </source>
</evidence>
<proteinExistence type="predicted"/>
<dbReference type="InterPro" id="IPR011990">
    <property type="entry name" value="TPR-like_helical_dom_sf"/>
</dbReference>